<evidence type="ECO:0008006" key="3">
    <source>
        <dbReference type="Google" id="ProtNLM"/>
    </source>
</evidence>
<dbReference type="GeneID" id="9802170"/>
<evidence type="ECO:0000313" key="2">
    <source>
        <dbReference type="Proteomes" id="UP000483820"/>
    </source>
</evidence>
<dbReference type="KEGG" id="crq:GCK72_007256"/>
<dbReference type="Proteomes" id="UP000483820">
    <property type="component" value="Chromosome II"/>
</dbReference>
<accession>A0A6A5HLD5</accession>
<evidence type="ECO:0000313" key="1">
    <source>
        <dbReference type="EMBL" id="KAF1767297.1"/>
    </source>
</evidence>
<dbReference type="AlphaFoldDB" id="A0A6A5HLD5"/>
<dbReference type="CTD" id="9802170"/>
<dbReference type="PANTHER" id="PTHR31379:SF1">
    <property type="entry name" value="F-BOX C PROTEIN-RELATED"/>
    <property type="match status" value="1"/>
</dbReference>
<comment type="caution">
    <text evidence="1">The sequence shown here is derived from an EMBL/GenBank/DDBJ whole genome shotgun (WGS) entry which is preliminary data.</text>
</comment>
<sequence>MFDGLSYPSFRCVLEHMEANTRMHLSSRCPVLHNIEKAIPLHLDCLYIKCNEIQVNNISYQLLFRYDKINDTNERYERDKPEEYRLTPGDVQFGKAQNQPWMSEYLEIRFGAGSDTALHRRLDMKPHVAEKKLACDLLGRRKKIRAKTFEFYIYGDPILRLPVGFKVKTSALCVSGNFESILGLVDPSSFPLQELKMTVSRPELLEHPVVKSAKVLKVTYGMSDEYSSVEFFEGLRNVENKSVYQIECQMNGEQIMELFGAWTSNQRDIGTMFMSSFFSSFWMNQRLDEAKRRFNGKYVKLNEPDEKMIPETKCISFPIFPNSELVAYGIYGADEDPYYLKLEMMPRGSTTSLEWSMSMSGVLNSLGAALNLYNLII</sequence>
<dbReference type="RefSeq" id="XP_053590264.1">
    <property type="nucleotide sequence ID" value="XM_053726070.1"/>
</dbReference>
<name>A0A6A5HLD5_CAERE</name>
<reference evidence="1 2" key="1">
    <citation type="submission" date="2019-12" db="EMBL/GenBank/DDBJ databases">
        <title>Chromosome-level assembly of the Caenorhabditis remanei genome.</title>
        <authorList>
            <person name="Teterina A.A."/>
            <person name="Willis J.H."/>
            <person name="Phillips P.C."/>
        </authorList>
    </citation>
    <scope>NUCLEOTIDE SEQUENCE [LARGE SCALE GENOMIC DNA]</scope>
    <source>
        <strain evidence="1 2">PX506</strain>
        <tissue evidence="1">Whole organism</tissue>
    </source>
</reference>
<dbReference type="InterPro" id="IPR021942">
    <property type="entry name" value="DUF3557"/>
</dbReference>
<proteinExistence type="predicted"/>
<protein>
    <recommendedName>
        <fullName evidence="3">F-box associated domain-containing protein</fullName>
    </recommendedName>
</protein>
<dbReference type="EMBL" id="WUAV01000002">
    <property type="protein sequence ID" value="KAF1767297.1"/>
    <property type="molecule type" value="Genomic_DNA"/>
</dbReference>
<dbReference type="PANTHER" id="PTHR31379">
    <property type="entry name" value="F-BOX C PROTEIN-RELATED-RELATED"/>
    <property type="match status" value="1"/>
</dbReference>
<organism evidence="1 2">
    <name type="scientific">Caenorhabditis remanei</name>
    <name type="common">Caenorhabditis vulgaris</name>
    <dbReference type="NCBI Taxonomy" id="31234"/>
    <lineage>
        <taxon>Eukaryota</taxon>
        <taxon>Metazoa</taxon>
        <taxon>Ecdysozoa</taxon>
        <taxon>Nematoda</taxon>
        <taxon>Chromadorea</taxon>
        <taxon>Rhabditida</taxon>
        <taxon>Rhabditina</taxon>
        <taxon>Rhabditomorpha</taxon>
        <taxon>Rhabditoidea</taxon>
        <taxon>Rhabditidae</taxon>
        <taxon>Peloderinae</taxon>
        <taxon>Caenorhabditis</taxon>
    </lineage>
</organism>
<gene>
    <name evidence="1" type="ORF">GCK72_007256</name>
</gene>
<dbReference type="Pfam" id="PF12078">
    <property type="entry name" value="DUF3557"/>
    <property type="match status" value="1"/>
</dbReference>